<organism evidence="2 3">
    <name type="scientific">Paracraurococcus ruber</name>
    <dbReference type="NCBI Taxonomy" id="77675"/>
    <lineage>
        <taxon>Bacteria</taxon>
        <taxon>Pseudomonadati</taxon>
        <taxon>Pseudomonadota</taxon>
        <taxon>Alphaproteobacteria</taxon>
        <taxon>Acetobacterales</taxon>
        <taxon>Roseomonadaceae</taxon>
        <taxon>Paracraurococcus</taxon>
    </lineage>
</organism>
<dbReference type="PROSITE" id="PS51257">
    <property type="entry name" value="PROKAR_LIPOPROTEIN"/>
    <property type="match status" value="1"/>
</dbReference>
<feature type="domain" description="Peptidase M12A" evidence="1">
    <location>
        <begin position="163"/>
        <end position="229"/>
    </location>
</feature>
<evidence type="ECO:0000313" key="3">
    <source>
        <dbReference type="Proteomes" id="UP000697995"/>
    </source>
</evidence>
<evidence type="ECO:0000313" key="2">
    <source>
        <dbReference type="EMBL" id="MBK1662379.1"/>
    </source>
</evidence>
<protein>
    <recommendedName>
        <fullName evidence="1">Peptidase M12A domain-containing protein</fullName>
    </recommendedName>
</protein>
<dbReference type="SUPFAM" id="SSF55486">
    <property type="entry name" value="Metalloproteases ('zincins'), catalytic domain"/>
    <property type="match status" value="1"/>
</dbReference>
<dbReference type="RefSeq" id="WP_133221268.1">
    <property type="nucleotide sequence ID" value="NZ_NRSG01000540.1"/>
</dbReference>
<name>A0ABS1D6D5_9PROT</name>
<proteinExistence type="predicted"/>
<dbReference type="Gene3D" id="3.40.390.10">
    <property type="entry name" value="Collagenase (Catalytic Domain)"/>
    <property type="match status" value="1"/>
</dbReference>
<dbReference type="InterPro" id="IPR001506">
    <property type="entry name" value="Peptidase_M12A"/>
</dbReference>
<accession>A0ABS1D6D5</accession>
<dbReference type="EMBL" id="NRSG01000540">
    <property type="protein sequence ID" value="MBK1662379.1"/>
    <property type="molecule type" value="Genomic_DNA"/>
</dbReference>
<reference evidence="2 3" key="1">
    <citation type="journal article" date="2020" name="Microorganisms">
        <title>Osmotic Adaptation and Compatible Solute Biosynthesis of Phototrophic Bacteria as Revealed from Genome Analyses.</title>
        <authorList>
            <person name="Imhoff J.F."/>
            <person name="Rahn T."/>
            <person name="Kunzel S."/>
            <person name="Keller A."/>
            <person name="Neulinger S.C."/>
        </authorList>
    </citation>
    <scope>NUCLEOTIDE SEQUENCE [LARGE SCALE GENOMIC DNA]</scope>
    <source>
        <strain evidence="2 3">DSM 15382</strain>
    </source>
</reference>
<dbReference type="Proteomes" id="UP000697995">
    <property type="component" value="Unassembled WGS sequence"/>
</dbReference>
<sequence>MGPLSPKVILGRVFTTLIATLSCIQLAIAQASELRSAEAPFVQLQGASVSLVRFGYIDLNARWRSPTISVCWEPGAEQFVTEKALVQQAIRTSLERHSALRFYGWATCGAADLGIRIRVADENPVSQVGPQREPGFFGRELPTRMTLNFAFQSWPCYSGKQHCIVAIARHEFMHAVGVLHEHLRPDAPIQCRETHANKPDFRGVSPATIGQVYDPDSIMSYCNNIYDTNRPPDLSSIDAATIRYLYPPG</sequence>
<dbReference type="InterPro" id="IPR024079">
    <property type="entry name" value="MetalloPept_cat_dom_sf"/>
</dbReference>
<gene>
    <name evidence="2" type="ORF">CKO45_29795</name>
</gene>
<keyword evidence="3" id="KW-1185">Reference proteome</keyword>
<dbReference type="Pfam" id="PF01400">
    <property type="entry name" value="Astacin"/>
    <property type="match status" value="1"/>
</dbReference>
<comment type="caution">
    <text evidence="2">The sequence shown here is derived from an EMBL/GenBank/DDBJ whole genome shotgun (WGS) entry which is preliminary data.</text>
</comment>
<evidence type="ECO:0000259" key="1">
    <source>
        <dbReference type="Pfam" id="PF01400"/>
    </source>
</evidence>